<keyword evidence="3" id="KW-1185">Reference proteome</keyword>
<feature type="region of interest" description="Disordered" evidence="1">
    <location>
        <begin position="1"/>
        <end position="87"/>
    </location>
</feature>
<evidence type="ECO:0000313" key="2">
    <source>
        <dbReference type="EMBL" id="KZP18428.1"/>
    </source>
</evidence>
<feature type="compositionally biased region" description="Low complexity" evidence="1">
    <location>
        <begin position="56"/>
        <end position="74"/>
    </location>
</feature>
<reference evidence="2 3" key="1">
    <citation type="journal article" date="2016" name="Mol. Biol. Evol.">
        <title>Comparative Genomics of Early-Diverging Mushroom-Forming Fungi Provides Insights into the Origins of Lignocellulose Decay Capabilities.</title>
        <authorList>
            <person name="Nagy L.G."/>
            <person name="Riley R."/>
            <person name="Tritt A."/>
            <person name="Adam C."/>
            <person name="Daum C."/>
            <person name="Floudas D."/>
            <person name="Sun H."/>
            <person name="Yadav J.S."/>
            <person name="Pangilinan J."/>
            <person name="Larsson K.H."/>
            <person name="Matsuura K."/>
            <person name="Barry K."/>
            <person name="Labutti K."/>
            <person name="Kuo R."/>
            <person name="Ohm R.A."/>
            <person name="Bhattacharya S.S."/>
            <person name="Shirouzu T."/>
            <person name="Yoshinaga Y."/>
            <person name="Martin F.M."/>
            <person name="Grigoriev I.V."/>
            <person name="Hibbett D.S."/>
        </authorList>
    </citation>
    <scope>NUCLEOTIDE SEQUENCE [LARGE SCALE GENOMIC DNA]</scope>
    <source>
        <strain evidence="2 3">CBS 109695</strain>
    </source>
</reference>
<protein>
    <submittedName>
        <fullName evidence="2">Uncharacterized protein</fullName>
    </submittedName>
</protein>
<gene>
    <name evidence="2" type="ORF">FIBSPDRAFT_591511</name>
</gene>
<feature type="compositionally biased region" description="Low complexity" evidence="1">
    <location>
        <begin position="29"/>
        <end position="41"/>
    </location>
</feature>
<organism evidence="2 3">
    <name type="scientific">Athelia psychrophila</name>
    <dbReference type="NCBI Taxonomy" id="1759441"/>
    <lineage>
        <taxon>Eukaryota</taxon>
        <taxon>Fungi</taxon>
        <taxon>Dikarya</taxon>
        <taxon>Basidiomycota</taxon>
        <taxon>Agaricomycotina</taxon>
        <taxon>Agaricomycetes</taxon>
        <taxon>Agaricomycetidae</taxon>
        <taxon>Atheliales</taxon>
        <taxon>Atheliaceae</taxon>
        <taxon>Athelia</taxon>
    </lineage>
</organism>
<dbReference type="Proteomes" id="UP000076532">
    <property type="component" value="Unassembled WGS sequence"/>
</dbReference>
<evidence type="ECO:0000256" key="1">
    <source>
        <dbReference type="SAM" id="MobiDB-lite"/>
    </source>
</evidence>
<sequence length="150" mass="15930">MSPPASYANGAVLPVVPNDIPPSVYGATSSQRPSRSSTRVSIVFAAPSRPPTQPQSSASHSHPGSPSSLGASSARSRRSPNMPFPSRIFSISVRSGTARCLSDCSSEPRLCKSQQRILPLLSRGTGWDCIRGVGVKLLVRFAYHRRGLGD</sequence>
<dbReference type="EMBL" id="KV417572">
    <property type="protein sequence ID" value="KZP18428.1"/>
    <property type="molecule type" value="Genomic_DNA"/>
</dbReference>
<dbReference type="AlphaFoldDB" id="A0A166H330"/>
<evidence type="ECO:0000313" key="3">
    <source>
        <dbReference type="Proteomes" id="UP000076532"/>
    </source>
</evidence>
<proteinExistence type="predicted"/>
<name>A0A166H330_9AGAM</name>
<accession>A0A166H330</accession>